<dbReference type="Gene3D" id="3.60.15.10">
    <property type="entry name" value="Ribonuclease Z/Hydroxyacylglutathione hydrolase-like"/>
    <property type="match status" value="1"/>
</dbReference>
<name>A0A1J4MFL7_9CRYT</name>
<dbReference type="EMBL" id="LRBP01000025">
    <property type="protein sequence ID" value="OII72259.1"/>
    <property type="molecule type" value="Genomic_DNA"/>
</dbReference>
<dbReference type="VEuPathDB" id="CryptoDB:cubi_01592"/>
<dbReference type="OrthoDB" id="341300at2759"/>
<dbReference type="Proteomes" id="UP000186176">
    <property type="component" value="Unassembled WGS sequence"/>
</dbReference>
<evidence type="ECO:0000313" key="2">
    <source>
        <dbReference type="Proteomes" id="UP000186176"/>
    </source>
</evidence>
<reference evidence="1 2" key="1">
    <citation type="submission" date="2016-10" db="EMBL/GenBank/DDBJ databases">
        <title>Reductive evolution of mitochondrial metabolism and differential evolution of invasion-related proteins in Cryptosporidium.</title>
        <authorList>
            <person name="Liu S."/>
            <person name="Roellig D.M."/>
            <person name="Guo Y."/>
            <person name="Li N."/>
            <person name="Frace M.A."/>
            <person name="Tang K."/>
            <person name="Zhang L."/>
            <person name="Feng Y."/>
            <person name="Xiao L."/>
        </authorList>
    </citation>
    <scope>NUCLEOTIDE SEQUENCE [LARGE SCALE GENOMIC DNA]</scope>
    <source>
        <strain evidence="1">39726</strain>
    </source>
</reference>
<dbReference type="GeneID" id="39978383"/>
<dbReference type="RefSeq" id="XP_028873831.1">
    <property type="nucleotide sequence ID" value="XM_029018604.1"/>
</dbReference>
<comment type="caution">
    <text evidence="1">The sequence shown here is derived from an EMBL/GenBank/DDBJ whole genome shotgun (WGS) entry which is preliminary data.</text>
</comment>
<dbReference type="InterPro" id="IPR036866">
    <property type="entry name" value="RibonucZ/Hydroxyglut_hydro"/>
</dbReference>
<sequence length="354" mass="40564">MKLPCGILFVGTGVSSSVPLLHHALNSKNYKCLCSYVGKKESPFDMIKNTRNNVSILVRIPNKQEKDNGDDDCYNVLIDLGKSFREAAISVFPSYNISRIDSVILTHFHDDAVGGFNSILYFQQKKESLVPIYMNAETLNFINIRHNKIINNHAFEDNLISSKDFKRRYELNVFDIYNGKTEKCLNSNDLSNILNNFNRESNLNSNKEFKNIEFSINNIKVTAFPMNHGHCICMGYCFHFEEQNIIYISDYTFPMLNVSIEFLNSIKGRKKSTLILDSISYNKISNAHANISQSLEFIKEFSPEYVYFIGMTCSVEHNETNKMLHNELINLKSEGKCINTISIELAYDGLFLPI</sequence>
<proteinExistence type="predicted"/>
<keyword evidence="2" id="KW-1185">Reference proteome</keyword>
<dbReference type="PANTHER" id="PTHR42663:SF6">
    <property type="entry name" value="HYDROLASE C777.06C-RELATED"/>
    <property type="match status" value="1"/>
</dbReference>
<dbReference type="AlphaFoldDB" id="A0A1J4MFL7"/>
<dbReference type="SUPFAM" id="SSF56281">
    <property type="entry name" value="Metallo-hydrolase/oxidoreductase"/>
    <property type="match status" value="1"/>
</dbReference>
<evidence type="ECO:0000313" key="1">
    <source>
        <dbReference type="EMBL" id="OII72259.1"/>
    </source>
</evidence>
<accession>A0A1J4MFL7</accession>
<dbReference type="PANTHER" id="PTHR42663">
    <property type="entry name" value="HYDROLASE C777.06C-RELATED-RELATED"/>
    <property type="match status" value="1"/>
</dbReference>
<protein>
    <submittedName>
        <fullName evidence="1">Metallobetalactamase</fullName>
    </submittedName>
</protein>
<gene>
    <name evidence="1" type="ORF">cubi_01592</name>
</gene>
<organism evidence="1 2">
    <name type="scientific">Cryptosporidium ubiquitum</name>
    <dbReference type="NCBI Taxonomy" id="857276"/>
    <lineage>
        <taxon>Eukaryota</taxon>
        <taxon>Sar</taxon>
        <taxon>Alveolata</taxon>
        <taxon>Apicomplexa</taxon>
        <taxon>Conoidasida</taxon>
        <taxon>Coccidia</taxon>
        <taxon>Eucoccidiorida</taxon>
        <taxon>Eimeriorina</taxon>
        <taxon>Cryptosporidiidae</taxon>
        <taxon>Cryptosporidium</taxon>
    </lineage>
</organism>